<dbReference type="InterPro" id="IPR034733">
    <property type="entry name" value="AcCoA_carboxyl_beta"/>
</dbReference>
<dbReference type="PROSITE" id="PS50989">
    <property type="entry name" value="COA_CT_CTER"/>
    <property type="match status" value="1"/>
</dbReference>
<dbReference type="GO" id="GO:0009317">
    <property type="term" value="C:acetyl-CoA carboxylase complex"/>
    <property type="evidence" value="ECO:0007669"/>
    <property type="project" value="InterPro"/>
</dbReference>
<dbReference type="SUPFAM" id="SSF52096">
    <property type="entry name" value="ClpP/crotonase"/>
    <property type="match status" value="2"/>
</dbReference>
<dbReference type="AlphaFoldDB" id="A0A381ZV13"/>
<sequence>MTNIIKQLEKQRKQAREGGGKKRIDAQHARGKLTARERIDILLDEGTFEEYDMYVEHRTNDFGMAKQKFSGDGVVTGSGKVNGKLVFVFSQDFTVFGGSLSEAHAEKICKIMDMAIKVGAPVIGINDSGGARIQEGVASLAGYAEVFQRNVLASGVIPQISVIMGPCAGGAVYSPAMTDFIFMVKNTSFMFVTGPDVVKTVTQESVSQEELGGAKTHTSKSSVADGAFSNDIETLHEVKNLIDLLPSSNREKSRKIDLEFQSLEPDLSLDTLVPDNSNKPYDMRELITKIVDNNYFFEIQPDFAKNIITGFGRIQGRTVGFVANQPLVLAGCLDIDSGKKGGRFVRFCDCFNIPIVTFVDVPGFLPGVSQEHNGIIKNGAKLLFAYAEATVPKVTIITRKAYGGAYVVMASKHLRGDINYAWPSAEIAVMGAKGAVEILYRNEIKDKKKIAKKTDDYTEQFVNPFIASKRGFIDDVIKPHSTRRRIAVALDNLENKELSSPLKKHDNIPL</sequence>
<reference evidence="4" key="1">
    <citation type="submission" date="2018-05" db="EMBL/GenBank/DDBJ databases">
        <authorList>
            <person name="Lanie J.A."/>
            <person name="Ng W.-L."/>
            <person name="Kazmierczak K.M."/>
            <person name="Andrzejewski T.M."/>
            <person name="Davidsen T.M."/>
            <person name="Wayne K.J."/>
            <person name="Tettelin H."/>
            <person name="Glass J.I."/>
            <person name="Rusch D."/>
            <person name="Podicherti R."/>
            <person name="Tsui H.-C.T."/>
            <person name="Winkler M.E."/>
        </authorList>
    </citation>
    <scope>NUCLEOTIDE SEQUENCE</scope>
</reference>
<dbReference type="InterPro" id="IPR051047">
    <property type="entry name" value="AccD/PCCB"/>
</dbReference>
<comment type="similarity">
    <text evidence="1">Belongs to the AccD/PCCB family.</text>
</comment>
<feature type="domain" description="CoA carboxyltransferase N-terminal" evidence="2">
    <location>
        <begin position="1"/>
        <end position="257"/>
    </location>
</feature>
<dbReference type="InterPro" id="IPR011762">
    <property type="entry name" value="COA_CT_N"/>
</dbReference>
<evidence type="ECO:0000259" key="3">
    <source>
        <dbReference type="PROSITE" id="PS50989"/>
    </source>
</evidence>
<dbReference type="PANTHER" id="PTHR43842">
    <property type="entry name" value="PROPIONYL-COA CARBOXYLASE BETA CHAIN"/>
    <property type="match status" value="1"/>
</dbReference>
<dbReference type="PROSITE" id="PS50980">
    <property type="entry name" value="COA_CT_NTER"/>
    <property type="match status" value="1"/>
</dbReference>
<dbReference type="InterPro" id="IPR029045">
    <property type="entry name" value="ClpP/crotonase-like_dom_sf"/>
</dbReference>
<evidence type="ECO:0008006" key="5">
    <source>
        <dbReference type="Google" id="ProtNLM"/>
    </source>
</evidence>
<gene>
    <name evidence="4" type="ORF">METZ01_LOCUS145536</name>
</gene>
<name>A0A381ZV13_9ZZZZ</name>
<dbReference type="Gene3D" id="3.90.226.10">
    <property type="entry name" value="2-enoyl-CoA Hydratase, Chain A, domain 1"/>
    <property type="match status" value="2"/>
</dbReference>
<proteinExistence type="inferred from homology"/>
<dbReference type="FunFam" id="3.90.226.10:FF:000016">
    <property type="entry name" value="Propionyl-CoA carboxylase, beta subunit"/>
    <property type="match status" value="1"/>
</dbReference>
<dbReference type="InterPro" id="IPR011763">
    <property type="entry name" value="COA_CT_C"/>
</dbReference>
<dbReference type="InterPro" id="IPR000438">
    <property type="entry name" value="Acetyl_CoA_COase_Trfase_b_su"/>
</dbReference>
<dbReference type="EMBL" id="UINC01022640">
    <property type="protein sequence ID" value="SVA92682.1"/>
    <property type="molecule type" value="Genomic_DNA"/>
</dbReference>
<dbReference type="PANTHER" id="PTHR43842:SF2">
    <property type="entry name" value="PROPIONYL-COA CARBOXYLASE BETA CHAIN, MITOCHONDRIAL"/>
    <property type="match status" value="1"/>
</dbReference>
<evidence type="ECO:0000259" key="2">
    <source>
        <dbReference type="PROSITE" id="PS50980"/>
    </source>
</evidence>
<feature type="domain" description="CoA carboxyltransferase C-terminal" evidence="3">
    <location>
        <begin position="264"/>
        <end position="500"/>
    </location>
</feature>
<dbReference type="GO" id="GO:0003989">
    <property type="term" value="F:acetyl-CoA carboxylase activity"/>
    <property type="evidence" value="ECO:0007669"/>
    <property type="project" value="InterPro"/>
</dbReference>
<dbReference type="Pfam" id="PF01039">
    <property type="entry name" value="Carboxyl_trans"/>
    <property type="match status" value="1"/>
</dbReference>
<dbReference type="GO" id="GO:0004658">
    <property type="term" value="F:propionyl-CoA carboxylase activity"/>
    <property type="evidence" value="ECO:0007669"/>
    <property type="project" value="TreeGrafter"/>
</dbReference>
<protein>
    <recommendedName>
        <fullName evidence="5">CoA carboxyltransferase N-terminal domain-containing protein</fullName>
    </recommendedName>
</protein>
<evidence type="ECO:0000313" key="4">
    <source>
        <dbReference type="EMBL" id="SVA92682.1"/>
    </source>
</evidence>
<accession>A0A381ZV13</accession>
<evidence type="ECO:0000256" key="1">
    <source>
        <dbReference type="ARBA" id="ARBA00006102"/>
    </source>
</evidence>
<dbReference type="GO" id="GO:0006633">
    <property type="term" value="P:fatty acid biosynthetic process"/>
    <property type="evidence" value="ECO:0007669"/>
    <property type="project" value="InterPro"/>
</dbReference>
<dbReference type="FunFam" id="3.90.226.10:FF:000017">
    <property type="entry name" value="Propionyl-CoA carboxylase subunit beta 5"/>
    <property type="match status" value="1"/>
</dbReference>
<dbReference type="PRINTS" id="PR01070">
    <property type="entry name" value="ACCCTRFRASEB"/>
</dbReference>
<organism evidence="4">
    <name type="scientific">marine metagenome</name>
    <dbReference type="NCBI Taxonomy" id="408172"/>
    <lineage>
        <taxon>unclassified sequences</taxon>
        <taxon>metagenomes</taxon>
        <taxon>ecological metagenomes</taxon>
    </lineage>
</organism>